<dbReference type="EMBL" id="BK014806">
    <property type="protein sequence ID" value="DAD76661.1"/>
    <property type="molecule type" value="Genomic_DNA"/>
</dbReference>
<keyword evidence="1" id="KW-0472">Membrane</keyword>
<evidence type="ECO:0000256" key="1">
    <source>
        <dbReference type="SAM" id="Phobius"/>
    </source>
</evidence>
<organism evidence="2">
    <name type="scientific">Siphoviridae sp. ctOVO10</name>
    <dbReference type="NCBI Taxonomy" id="2826311"/>
    <lineage>
        <taxon>Viruses</taxon>
        <taxon>Duplodnaviria</taxon>
        <taxon>Heunggongvirae</taxon>
        <taxon>Uroviricota</taxon>
        <taxon>Caudoviricetes</taxon>
    </lineage>
</organism>
<feature type="transmembrane region" description="Helical" evidence="1">
    <location>
        <begin position="6"/>
        <end position="27"/>
    </location>
</feature>
<name>A0A8S5M301_9CAUD</name>
<protein>
    <submittedName>
        <fullName evidence="2">Uncharacterized protein</fullName>
    </submittedName>
</protein>
<keyword evidence="1" id="KW-0812">Transmembrane</keyword>
<proteinExistence type="predicted"/>
<accession>A0A8S5M301</accession>
<reference evidence="2" key="1">
    <citation type="journal article" date="2021" name="Proc. Natl. Acad. Sci. U.S.A.">
        <title>A Catalog of Tens of Thousands of Viruses from Human Metagenomes Reveals Hidden Associations with Chronic Diseases.</title>
        <authorList>
            <person name="Tisza M.J."/>
            <person name="Buck C.B."/>
        </authorList>
    </citation>
    <scope>NUCLEOTIDE SEQUENCE</scope>
    <source>
        <strain evidence="2">CtOVO10</strain>
    </source>
</reference>
<evidence type="ECO:0000313" key="2">
    <source>
        <dbReference type="EMBL" id="DAD76661.1"/>
    </source>
</evidence>
<keyword evidence="1" id="KW-1133">Transmembrane helix</keyword>
<sequence>MSLFEIVLGFVLTTMIGFVTVFPIYLIEKYIVFSTLNEYIDNVILKAIAVVAVNVLFFLVGFAIIFSVYKCG</sequence>
<feature type="transmembrane region" description="Helical" evidence="1">
    <location>
        <begin position="47"/>
        <end position="69"/>
    </location>
</feature>